<dbReference type="InterPro" id="IPR005526">
    <property type="entry name" value="Septum_form_inhib_MinC_C"/>
</dbReference>
<evidence type="ECO:0000256" key="1">
    <source>
        <dbReference type="ARBA" id="ARBA00006291"/>
    </source>
</evidence>
<keyword evidence="3 6" id="KW-0717">Septation</keyword>
<evidence type="ECO:0000256" key="4">
    <source>
        <dbReference type="ARBA" id="ARBA00023306"/>
    </source>
</evidence>
<dbReference type="GO" id="GO:0000902">
    <property type="term" value="P:cell morphogenesis"/>
    <property type="evidence" value="ECO:0007669"/>
    <property type="project" value="InterPro"/>
</dbReference>
<name>A0A2Z6E4V9_9GAMM</name>
<evidence type="ECO:0000313" key="11">
    <source>
        <dbReference type="Proteomes" id="UP000270530"/>
    </source>
</evidence>
<dbReference type="PANTHER" id="PTHR34108">
    <property type="entry name" value="SEPTUM SITE-DETERMINING PROTEIN MINC"/>
    <property type="match status" value="1"/>
</dbReference>
<evidence type="ECO:0000256" key="7">
    <source>
        <dbReference type="SAM" id="MobiDB-lite"/>
    </source>
</evidence>
<comment type="subunit">
    <text evidence="6">Interacts with MinD and FtsZ.</text>
</comment>
<keyword evidence="11" id="KW-1185">Reference proteome</keyword>
<sequence length="252" mass="26775">MNARPETGEVCDLRFGQVGIASVRVRRADAAALYEELERRVRAAPQLFARAAVVLDLSHFLDLPDEGTVDALLEAVRSAGMLPVGLAYGTSATEALARRMGLPLIAKFRAAYEPAQPHRDDNTPAQAPAAPAPAPPAPSVMEAGLGAQYHDGTVRSGQQIYARDRDLVVVGAVANGAEIIADGSIHVYGSLRGRAMAGAQGDTAARIHVSDFRAELVAIAGHYRVFEQIPEDLAGHAVQCRLDGEKLLLTRL</sequence>
<reference evidence="11" key="1">
    <citation type="submission" date="2018-04" db="EMBL/GenBank/DDBJ databases">
        <authorList>
            <person name="Watanabe M."/>
            <person name="Kojima H."/>
        </authorList>
    </citation>
    <scope>NUCLEOTIDE SEQUENCE [LARGE SCALE GENOMIC DNA]</scope>
    <source>
        <strain evidence="11">Dysh456</strain>
    </source>
</reference>
<dbReference type="Pfam" id="PF05209">
    <property type="entry name" value="MinC_N"/>
    <property type="match status" value="1"/>
</dbReference>
<comment type="function">
    <text evidence="5 6">Cell division inhibitor that blocks the formation of polar Z ring septums. Rapidly oscillates between the poles of the cell to destabilize FtsZ filaments that have formed before they mature into polar Z rings. Prevents FtsZ polymerization.</text>
</comment>
<dbReference type="GO" id="GO:0051302">
    <property type="term" value="P:regulation of cell division"/>
    <property type="evidence" value="ECO:0007669"/>
    <property type="project" value="InterPro"/>
</dbReference>
<keyword evidence="2 6" id="KW-0132">Cell division</keyword>
<dbReference type="Pfam" id="PF03775">
    <property type="entry name" value="MinC_C"/>
    <property type="match status" value="1"/>
</dbReference>
<dbReference type="InterPro" id="IPR007874">
    <property type="entry name" value="MinC_N"/>
</dbReference>
<dbReference type="RefSeq" id="WP_126537224.1">
    <property type="nucleotide sequence ID" value="NZ_AP018560.1"/>
</dbReference>
<evidence type="ECO:0000256" key="5">
    <source>
        <dbReference type="ARBA" id="ARBA00025606"/>
    </source>
</evidence>
<proteinExistence type="inferred from homology"/>
<comment type="similarity">
    <text evidence="1 6">Belongs to the MinC family.</text>
</comment>
<dbReference type="KEGG" id="rbd:ALSL_1121"/>
<feature type="domain" description="Septum formation inhibitor MinC C-terminal" evidence="8">
    <location>
        <begin position="151"/>
        <end position="248"/>
    </location>
</feature>
<dbReference type="InterPro" id="IPR036145">
    <property type="entry name" value="MinC_C_sf"/>
</dbReference>
<keyword evidence="4 6" id="KW-0131">Cell cycle</keyword>
<evidence type="ECO:0000259" key="9">
    <source>
        <dbReference type="Pfam" id="PF05209"/>
    </source>
</evidence>
<dbReference type="Gene3D" id="3.30.70.260">
    <property type="match status" value="1"/>
</dbReference>
<dbReference type="Proteomes" id="UP000270530">
    <property type="component" value="Chromosome"/>
</dbReference>
<gene>
    <name evidence="6" type="primary">minC</name>
    <name evidence="10" type="ORF">ALSL_1121</name>
</gene>
<feature type="domain" description="Septum formation inhibitor MinC N-terminal" evidence="9">
    <location>
        <begin position="13"/>
        <end position="83"/>
    </location>
</feature>
<organism evidence="10 11">
    <name type="scientific">Aerosticca soli</name>
    <dbReference type="NCBI Taxonomy" id="2010829"/>
    <lineage>
        <taxon>Bacteria</taxon>
        <taxon>Pseudomonadati</taxon>
        <taxon>Pseudomonadota</taxon>
        <taxon>Gammaproteobacteria</taxon>
        <taxon>Lysobacterales</taxon>
        <taxon>Rhodanobacteraceae</taxon>
        <taxon>Aerosticca</taxon>
    </lineage>
</organism>
<dbReference type="HAMAP" id="MF_00267">
    <property type="entry name" value="MinC"/>
    <property type="match status" value="1"/>
</dbReference>
<dbReference type="GO" id="GO:1901891">
    <property type="term" value="P:regulation of cell septum assembly"/>
    <property type="evidence" value="ECO:0007669"/>
    <property type="project" value="InterPro"/>
</dbReference>
<dbReference type="InterPro" id="IPR016098">
    <property type="entry name" value="CAP/MinC_C"/>
</dbReference>
<dbReference type="InterPro" id="IPR013033">
    <property type="entry name" value="MinC"/>
</dbReference>
<evidence type="ECO:0000313" key="10">
    <source>
        <dbReference type="EMBL" id="BBD79784.1"/>
    </source>
</evidence>
<protein>
    <recommendedName>
        <fullName evidence="6">Probable septum site-determining protein MinC</fullName>
    </recommendedName>
</protein>
<feature type="region of interest" description="Disordered" evidence="7">
    <location>
        <begin position="115"/>
        <end position="137"/>
    </location>
</feature>
<dbReference type="PANTHER" id="PTHR34108:SF1">
    <property type="entry name" value="SEPTUM SITE-DETERMINING PROTEIN MINC"/>
    <property type="match status" value="1"/>
</dbReference>
<evidence type="ECO:0000256" key="2">
    <source>
        <dbReference type="ARBA" id="ARBA00022618"/>
    </source>
</evidence>
<dbReference type="AlphaFoldDB" id="A0A2Z6E4V9"/>
<dbReference type="EMBL" id="AP018560">
    <property type="protein sequence ID" value="BBD79784.1"/>
    <property type="molecule type" value="Genomic_DNA"/>
</dbReference>
<dbReference type="OrthoDB" id="9794530at2"/>
<dbReference type="NCBIfam" id="TIGR01222">
    <property type="entry name" value="minC"/>
    <property type="match status" value="1"/>
</dbReference>
<accession>A0A2Z6E4V9</accession>
<reference evidence="11" key="2">
    <citation type="submission" date="2018-06" db="EMBL/GenBank/DDBJ databases">
        <title>Genome sequence of Rhodanobacteraceae bacterium strain Dysh456.</title>
        <authorList>
            <person name="Fukui M."/>
        </authorList>
    </citation>
    <scope>NUCLEOTIDE SEQUENCE [LARGE SCALE GENOMIC DNA]</scope>
    <source>
        <strain evidence="11">Dysh456</strain>
    </source>
</reference>
<dbReference type="Gene3D" id="2.160.20.70">
    <property type="match status" value="1"/>
</dbReference>
<evidence type="ECO:0000256" key="6">
    <source>
        <dbReference type="HAMAP-Rule" id="MF_00267"/>
    </source>
</evidence>
<evidence type="ECO:0000256" key="3">
    <source>
        <dbReference type="ARBA" id="ARBA00023210"/>
    </source>
</evidence>
<dbReference type="GO" id="GO:0000917">
    <property type="term" value="P:division septum assembly"/>
    <property type="evidence" value="ECO:0007669"/>
    <property type="project" value="UniProtKB-KW"/>
</dbReference>
<dbReference type="SUPFAM" id="SSF63848">
    <property type="entry name" value="Cell-division inhibitor MinC, C-terminal domain"/>
    <property type="match status" value="1"/>
</dbReference>
<evidence type="ECO:0000259" key="8">
    <source>
        <dbReference type="Pfam" id="PF03775"/>
    </source>
</evidence>